<dbReference type="Proteomes" id="UP001314903">
    <property type="component" value="Unassembled WGS sequence"/>
</dbReference>
<evidence type="ECO:0000256" key="2">
    <source>
        <dbReference type="ARBA" id="ARBA00022578"/>
    </source>
</evidence>
<evidence type="ECO:0000256" key="4">
    <source>
        <dbReference type="ARBA" id="ARBA00023172"/>
    </source>
</evidence>
<keyword evidence="3" id="KW-0238">DNA-binding</keyword>
<evidence type="ECO:0000313" key="7">
    <source>
        <dbReference type="EMBL" id="MBP2026945.1"/>
    </source>
</evidence>
<protein>
    <submittedName>
        <fullName evidence="7">Transposase</fullName>
    </submittedName>
</protein>
<keyword evidence="4" id="KW-0233">DNA recombination</keyword>
<dbReference type="EMBL" id="JAGGLI010000005">
    <property type="protein sequence ID" value="MBP2026945.1"/>
    <property type="molecule type" value="Genomic_DNA"/>
</dbReference>
<dbReference type="NCBIfam" id="TIGR01766">
    <property type="entry name" value="IS200/IS605 family accessory protein TnpB-like domain"/>
    <property type="match status" value="1"/>
</dbReference>
<organism evidence="7 8">
    <name type="scientific">Acetoanaerobium pronyense</name>
    <dbReference type="NCBI Taxonomy" id="1482736"/>
    <lineage>
        <taxon>Bacteria</taxon>
        <taxon>Bacillati</taxon>
        <taxon>Bacillota</taxon>
        <taxon>Clostridia</taxon>
        <taxon>Peptostreptococcales</taxon>
        <taxon>Filifactoraceae</taxon>
        <taxon>Acetoanaerobium</taxon>
    </lineage>
</organism>
<dbReference type="Pfam" id="PF01385">
    <property type="entry name" value="OrfB_IS605"/>
    <property type="match status" value="1"/>
</dbReference>
<gene>
    <name evidence="7" type="ORF">J2Z35_000737</name>
</gene>
<dbReference type="InterPro" id="IPR001959">
    <property type="entry name" value="Transposase"/>
</dbReference>
<dbReference type="RefSeq" id="WP_209659460.1">
    <property type="nucleotide sequence ID" value="NZ_JAGGLI010000005.1"/>
</dbReference>
<feature type="domain" description="Cas12f1-like TNB" evidence="6">
    <location>
        <begin position="304"/>
        <end position="366"/>
    </location>
</feature>
<sequence length="390" mass="45089">MIKCLKTDFVTTKSNLDRLFECNRISAEVYNSCLKIAKEYSLNNDGKWIGKTQLQKELKDKYPLHSQSVQAVCHKYLFSRDATFKARKAGLKNKYPYKKKKNFNTKWVDKAFTVHLNGKITLSMGTGNGKRREPITIWVKNLPANDIKEIELIYDRKLMVSITYDDEAVISRNTGDNICSIDLGEIHTIASYTKSENALIITGRKMRSVNRLRNKKVAELQRLMSKCKKGSRQWKKYSKAKQYVLSKSDAQIKDILHKTTKNFVDFAVNEGVKEVVIGKVEGVQRNTKGKKTKKVNQKLSNWNFGKLKDYLKYKLESSNITLNEIDESYTSQTCPVCSRKKKISTRNYKCSCSYTAHRDIHGARNILSKHLYKDIRYIGDIKETKYLRIA</sequence>
<accession>A0ABS4KGR3</accession>
<evidence type="ECO:0000259" key="6">
    <source>
        <dbReference type="Pfam" id="PF07282"/>
    </source>
</evidence>
<comment type="caution">
    <text evidence="7">The sequence shown here is derived from an EMBL/GenBank/DDBJ whole genome shotgun (WGS) entry which is preliminary data.</text>
</comment>
<reference evidence="7 8" key="1">
    <citation type="submission" date="2021-03" db="EMBL/GenBank/DDBJ databases">
        <title>Genomic Encyclopedia of Type Strains, Phase IV (KMG-IV): sequencing the most valuable type-strain genomes for metagenomic binning, comparative biology and taxonomic classification.</title>
        <authorList>
            <person name="Goeker M."/>
        </authorList>
    </citation>
    <scope>NUCLEOTIDE SEQUENCE [LARGE SCALE GENOMIC DNA]</scope>
    <source>
        <strain evidence="7 8">DSM 27512</strain>
    </source>
</reference>
<keyword evidence="2" id="KW-0815">Transposition</keyword>
<evidence type="ECO:0000313" key="8">
    <source>
        <dbReference type="Proteomes" id="UP001314903"/>
    </source>
</evidence>
<comment type="similarity">
    <text evidence="1">In the C-terminal section; belongs to the transposase 35 family.</text>
</comment>
<dbReference type="Pfam" id="PF07282">
    <property type="entry name" value="Cas12f1-like_TNB"/>
    <property type="match status" value="1"/>
</dbReference>
<evidence type="ECO:0000259" key="5">
    <source>
        <dbReference type="Pfam" id="PF01385"/>
    </source>
</evidence>
<proteinExistence type="inferred from homology"/>
<keyword evidence="8" id="KW-1185">Reference proteome</keyword>
<name>A0ABS4KGR3_9FIRM</name>
<dbReference type="NCBIfam" id="NF040570">
    <property type="entry name" value="guided_TnpB"/>
    <property type="match status" value="1"/>
</dbReference>
<feature type="domain" description="Probable transposase IS891/IS1136/IS1341" evidence="5">
    <location>
        <begin position="171"/>
        <end position="282"/>
    </location>
</feature>
<evidence type="ECO:0000256" key="1">
    <source>
        <dbReference type="ARBA" id="ARBA00008761"/>
    </source>
</evidence>
<dbReference type="InterPro" id="IPR010095">
    <property type="entry name" value="Cas12f1-like_TNB"/>
</dbReference>
<evidence type="ECO:0000256" key="3">
    <source>
        <dbReference type="ARBA" id="ARBA00023125"/>
    </source>
</evidence>